<dbReference type="EMBL" id="CP147407">
    <property type="protein sequence ID" value="WXB95810.1"/>
    <property type="molecule type" value="Genomic_DNA"/>
</dbReference>
<evidence type="ECO:0000313" key="5">
    <source>
        <dbReference type="Proteomes" id="UP001377337"/>
    </source>
</evidence>
<dbReference type="Proteomes" id="UP001377337">
    <property type="component" value="Chromosome"/>
</dbReference>
<feature type="chain" id="PRO_5046724468" evidence="2">
    <location>
        <begin position="23"/>
        <end position="358"/>
    </location>
</feature>
<dbReference type="Pfam" id="PF10646">
    <property type="entry name" value="Germane"/>
    <property type="match status" value="2"/>
</dbReference>
<proteinExistence type="predicted"/>
<feature type="domain" description="GerMN" evidence="3">
    <location>
        <begin position="247"/>
        <end position="338"/>
    </location>
</feature>
<feature type="region of interest" description="Disordered" evidence="1">
    <location>
        <begin position="40"/>
        <end position="65"/>
    </location>
</feature>
<dbReference type="InterPro" id="IPR019606">
    <property type="entry name" value="GerMN"/>
</dbReference>
<reference evidence="4 5" key="1">
    <citation type="submission" date="2024-02" db="EMBL/GenBank/DDBJ databases">
        <title>Seven novel Bacillus-like species.</title>
        <authorList>
            <person name="Liu G."/>
        </authorList>
    </citation>
    <scope>NUCLEOTIDE SEQUENCE [LARGE SCALE GENOMIC DNA]</scope>
    <source>
        <strain evidence="4 5">FJAT-52054</strain>
    </source>
</reference>
<dbReference type="RefSeq" id="WP_035410821.1">
    <property type="nucleotide sequence ID" value="NZ_CP147407.1"/>
</dbReference>
<evidence type="ECO:0000256" key="2">
    <source>
        <dbReference type="SAM" id="SignalP"/>
    </source>
</evidence>
<sequence>MPVNKKLAIAVSSIAVTSIVLSGCGIFGGGEQAVKEVDPPQDVTYTDGKNADVKPANTEKAGEQKAQTVSRDVYLIDKNGMVVSQALPLPKKEGAAKQVLTYLVDGGPVSNILPDGFRAVLPADTEVLGVTIKDGTATADFSKEFANYKREDELKILQSVTWTLTQFESVKKVKIWVNGHPLNEMPVNGTPISGDMGRADGINLDTADVTDITNTHPVTVYFLGQNDKGTYYVPVTRRVDNKEKDPITAAVTELLKGPSSTSGLLDEFQGHVKLNSAPKYENGKVTLDFNKSIYGSFDEKKKVISEKVLNSIVLTLTEQQGVETVALTVDGKADLQNEKGQKLAKPVARPANVNTGSF</sequence>
<name>A0ABZ2NEZ6_9BACI</name>
<protein>
    <submittedName>
        <fullName evidence="4">GerMN domain-containing protein</fullName>
    </submittedName>
</protein>
<keyword evidence="5" id="KW-1185">Reference proteome</keyword>
<evidence type="ECO:0000313" key="4">
    <source>
        <dbReference type="EMBL" id="WXB95810.1"/>
    </source>
</evidence>
<evidence type="ECO:0000256" key="1">
    <source>
        <dbReference type="SAM" id="MobiDB-lite"/>
    </source>
</evidence>
<keyword evidence="2" id="KW-0732">Signal</keyword>
<evidence type="ECO:0000259" key="3">
    <source>
        <dbReference type="SMART" id="SM00909"/>
    </source>
</evidence>
<accession>A0ABZ2NEZ6</accession>
<dbReference type="SMART" id="SM00909">
    <property type="entry name" value="Germane"/>
    <property type="match status" value="2"/>
</dbReference>
<gene>
    <name evidence="4" type="ORF">WCV65_14735</name>
</gene>
<feature type="domain" description="GerMN" evidence="3">
    <location>
        <begin position="96"/>
        <end position="186"/>
    </location>
</feature>
<feature type="signal peptide" evidence="2">
    <location>
        <begin position="1"/>
        <end position="22"/>
    </location>
</feature>
<organism evidence="4 5">
    <name type="scientific">Metabacillus sediminis</name>
    <dbReference type="NCBI Taxonomy" id="3117746"/>
    <lineage>
        <taxon>Bacteria</taxon>
        <taxon>Bacillati</taxon>
        <taxon>Bacillota</taxon>
        <taxon>Bacilli</taxon>
        <taxon>Bacillales</taxon>
        <taxon>Bacillaceae</taxon>
        <taxon>Metabacillus</taxon>
    </lineage>
</organism>
<dbReference type="PROSITE" id="PS51257">
    <property type="entry name" value="PROKAR_LIPOPROTEIN"/>
    <property type="match status" value="1"/>
</dbReference>